<evidence type="ECO:0000313" key="3">
    <source>
        <dbReference type="Proteomes" id="UP000054078"/>
    </source>
</evidence>
<dbReference type="STRING" id="1299998.AUL39_03215"/>
<dbReference type="EMBL" id="LOJF01000001">
    <property type="protein sequence ID" value="KUH59344.1"/>
    <property type="molecule type" value="Genomic_DNA"/>
</dbReference>
<feature type="region of interest" description="Disordered" evidence="1">
    <location>
        <begin position="69"/>
        <end position="92"/>
    </location>
</feature>
<evidence type="ECO:0000256" key="1">
    <source>
        <dbReference type="SAM" id="MobiDB-lite"/>
    </source>
</evidence>
<comment type="caution">
    <text evidence="2">The sequence shown here is derived from an EMBL/GenBank/DDBJ whole genome shotgun (WGS) entry which is preliminary data.</text>
</comment>
<name>A0A100YX69_TRASO</name>
<proteinExistence type="predicted"/>
<protein>
    <submittedName>
        <fullName evidence="2">Uncharacterized protein</fullName>
    </submittedName>
</protein>
<sequence>MGGGPLAHRPVTGEVVRTFHTVEGKTRRQAERRRDALTRRTLDMLRLARAGAVRIANELAFPFGDPCIPGTQEEKSGPYNPTQLGKDFADLC</sequence>
<reference evidence="2 3" key="1">
    <citation type="submission" date="2015-12" db="EMBL/GenBank/DDBJ databases">
        <title>Draft Genome Sequence of Olsenella scatoligenes SK9K4T; a Producer of 3-Methylindole- (skatole) and 4-Methylphenol- (p-cresol) Isolated from Pig Feces.</title>
        <authorList>
            <person name="Li X."/>
            <person name="Borg B."/>
            <person name="Canibe N."/>
        </authorList>
    </citation>
    <scope>NUCLEOTIDE SEQUENCE [LARGE SCALE GENOMIC DNA]</scope>
    <source>
        <strain evidence="2 3">SK9K4</strain>
    </source>
</reference>
<organism evidence="2 3">
    <name type="scientific">Tractidigestivibacter scatoligenes</name>
    <name type="common">Olsenella scatoligenes</name>
    <dbReference type="NCBI Taxonomy" id="1299998"/>
    <lineage>
        <taxon>Bacteria</taxon>
        <taxon>Bacillati</taxon>
        <taxon>Actinomycetota</taxon>
        <taxon>Coriobacteriia</taxon>
        <taxon>Coriobacteriales</taxon>
        <taxon>Atopobiaceae</taxon>
        <taxon>Tractidigestivibacter</taxon>
    </lineage>
</organism>
<dbReference type="AlphaFoldDB" id="A0A100YX69"/>
<keyword evidence="3" id="KW-1185">Reference proteome</keyword>
<gene>
    <name evidence="2" type="ORF">AUL39_03215</name>
</gene>
<accession>A0A100YX69</accession>
<evidence type="ECO:0000313" key="2">
    <source>
        <dbReference type="EMBL" id="KUH59344.1"/>
    </source>
</evidence>
<dbReference type="Proteomes" id="UP000054078">
    <property type="component" value="Unassembled WGS sequence"/>
</dbReference>